<gene>
    <name evidence="4" type="ORF">M407DRAFT_70388</name>
</gene>
<dbReference type="GO" id="GO:0000978">
    <property type="term" value="F:RNA polymerase II cis-regulatory region sequence-specific DNA binding"/>
    <property type="evidence" value="ECO:0007669"/>
    <property type="project" value="TreeGrafter"/>
</dbReference>
<dbReference type="Gene3D" id="1.10.10.10">
    <property type="entry name" value="Winged helix-like DNA-binding domain superfamily/Winged helix DNA-binding domain"/>
    <property type="match status" value="1"/>
</dbReference>
<name>A0A0C3L6P2_9AGAM</name>
<sequence length="893" mass="94259">MENDSPLQSSPVSHERSPSTPLSKVPELPKDIKKYVLTDAPVAKPAEPQRYSLTDAPVTKPAPKPALKISPKPSPVAAPAPESPVPAHADGYSSAGSAAGVPVLRGLPHHQQHPQHGGPFSAGGLTAGGPLDPAAAFGGMGQGLSAEAHLEQLAANVRSSTTTTASDRAKQVFVQAWLSANYAPYPDGNVPRQGLYNSYRRVCDQYNIPHINTATLGKAIRLCFPNIKTRRLGVRGNSKYHYCGIRPATVAEAEFLQDFVRRTTNHAAIAASSRRGAAAVAAAQAAAGNGSDEEDDEDSEVSSSGGAFADSKDSSQCPASFTLGGGLKSPTLYSMLGDDKTPTTNTLLSAAQAASLNGRTPNNNGGLGSGDSQVSASNAAPGSRPGTSSGFNGGSASAVSVKSLPNFPSINEALGIDSKPPATAAIEAWRWFEDHLDGLLESVRGFRFDQFEIHVRTFWASLSGDYREVVHAPAVAGLVVRADAVVYDEILEILRTQMLATIPPHALASLRQLAEKMEKILLLALEGYGNTFVEPKVELGARFGHLVLRFLDMYQVTQALTSVLSDSQQVANMRRAWYEVDFESVRNQSALVCNCRHEDLQQLLEVDFVAVLDGLAANAQLGGIPGSTEPVRDVMNWADMCCERLMGRAGGDGEEKSTMSSRSVLIRWGYVTSQVMRDLTIRSDPAFGAFQILKLFLDDWIALNVLRSVALSTNSVQASVEPVMQPQYLALSPMPGQEFTGTATSTGNAVLPTHAHHSSLTAQLMDHTPTTTSMLAALQDFNGTQQGTSSTQGAHHHPLANSTTFDNTFAYGSVESGSFSEYSGSFDMFLTGGHDAVETAHSPAAQSVGSSASVADLTAGVAATGVGGSEAGESPVPGRRGSDESVDVKHENL</sequence>
<dbReference type="HOGENOM" id="CLU_019757_0_0_1"/>
<dbReference type="InterPro" id="IPR057321">
    <property type="entry name" value="RFX1-4/6/8-like_BCD"/>
</dbReference>
<dbReference type="AlphaFoldDB" id="A0A0C3L6P2"/>
<evidence type="ECO:0000256" key="2">
    <source>
        <dbReference type="SAM" id="MobiDB-lite"/>
    </source>
</evidence>
<dbReference type="Proteomes" id="UP000054248">
    <property type="component" value="Unassembled WGS sequence"/>
</dbReference>
<dbReference type="GO" id="GO:0000981">
    <property type="term" value="F:DNA-binding transcription factor activity, RNA polymerase II-specific"/>
    <property type="evidence" value="ECO:0007669"/>
    <property type="project" value="TreeGrafter"/>
</dbReference>
<evidence type="ECO:0000259" key="3">
    <source>
        <dbReference type="PROSITE" id="PS51526"/>
    </source>
</evidence>
<feature type="compositionally biased region" description="Low complexity" evidence="2">
    <location>
        <begin position="85"/>
        <end position="100"/>
    </location>
</feature>
<feature type="region of interest" description="Disordered" evidence="2">
    <location>
        <begin position="284"/>
        <end position="322"/>
    </location>
</feature>
<evidence type="ECO:0000313" key="4">
    <source>
        <dbReference type="EMBL" id="KIO29528.1"/>
    </source>
</evidence>
<dbReference type="PANTHER" id="PTHR12619">
    <property type="entry name" value="RFX TRANSCRIPTION FACTOR FAMILY"/>
    <property type="match status" value="1"/>
</dbReference>
<reference evidence="5" key="2">
    <citation type="submission" date="2015-01" db="EMBL/GenBank/DDBJ databases">
        <title>Evolutionary Origins and Diversification of the Mycorrhizal Mutualists.</title>
        <authorList>
            <consortium name="DOE Joint Genome Institute"/>
            <consortium name="Mycorrhizal Genomics Consortium"/>
            <person name="Kohler A."/>
            <person name="Kuo A."/>
            <person name="Nagy L.G."/>
            <person name="Floudas D."/>
            <person name="Copeland A."/>
            <person name="Barry K.W."/>
            <person name="Cichocki N."/>
            <person name="Veneault-Fourrey C."/>
            <person name="LaButti K."/>
            <person name="Lindquist E.A."/>
            <person name="Lipzen A."/>
            <person name="Lundell T."/>
            <person name="Morin E."/>
            <person name="Murat C."/>
            <person name="Riley R."/>
            <person name="Ohm R."/>
            <person name="Sun H."/>
            <person name="Tunlid A."/>
            <person name="Henrissat B."/>
            <person name="Grigoriev I.V."/>
            <person name="Hibbett D.S."/>
            <person name="Martin F."/>
        </authorList>
    </citation>
    <scope>NUCLEOTIDE SEQUENCE [LARGE SCALE GENOMIC DNA]</scope>
    <source>
        <strain evidence="5">MUT 4182</strain>
    </source>
</reference>
<feature type="region of interest" description="Disordered" evidence="2">
    <location>
        <begin position="356"/>
        <end position="395"/>
    </location>
</feature>
<dbReference type="SUPFAM" id="SSF46785">
    <property type="entry name" value="Winged helix' DNA-binding domain"/>
    <property type="match status" value="1"/>
</dbReference>
<keyword evidence="5" id="KW-1185">Reference proteome</keyword>
<dbReference type="Pfam" id="PF25340">
    <property type="entry name" value="BCD_RFX"/>
    <property type="match status" value="1"/>
</dbReference>
<keyword evidence="1" id="KW-0238">DNA-binding</keyword>
<feature type="compositionally biased region" description="Basic and acidic residues" evidence="2">
    <location>
        <begin position="880"/>
        <end position="893"/>
    </location>
</feature>
<dbReference type="OrthoDB" id="10056949at2759"/>
<dbReference type="STRING" id="1051891.A0A0C3L6P2"/>
<feature type="compositionally biased region" description="Pro residues" evidence="2">
    <location>
        <begin position="72"/>
        <end position="84"/>
    </location>
</feature>
<organism evidence="4 5">
    <name type="scientific">Tulasnella calospora MUT 4182</name>
    <dbReference type="NCBI Taxonomy" id="1051891"/>
    <lineage>
        <taxon>Eukaryota</taxon>
        <taxon>Fungi</taxon>
        <taxon>Dikarya</taxon>
        <taxon>Basidiomycota</taxon>
        <taxon>Agaricomycotina</taxon>
        <taxon>Agaricomycetes</taxon>
        <taxon>Cantharellales</taxon>
        <taxon>Tulasnellaceae</taxon>
        <taxon>Tulasnella</taxon>
    </lineage>
</organism>
<dbReference type="PROSITE" id="PS51526">
    <property type="entry name" value="RFX_DBD"/>
    <property type="match status" value="1"/>
</dbReference>
<dbReference type="InterPro" id="IPR036390">
    <property type="entry name" value="WH_DNA-bd_sf"/>
</dbReference>
<dbReference type="EMBL" id="KN822982">
    <property type="protein sequence ID" value="KIO29528.1"/>
    <property type="molecule type" value="Genomic_DNA"/>
</dbReference>
<feature type="compositionally biased region" description="Acidic residues" evidence="2">
    <location>
        <begin position="291"/>
        <end position="300"/>
    </location>
</feature>
<dbReference type="InterPro" id="IPR039779">
    <property type="entry name" value="RFX-like"/>
</dbReference>
<reference evidence="4 5" key="1">
    <citation type="submission" date="2014-04" db="EMBL/GenBank/DDBJ databases">
        <authorList>
            <consortium name="DOE Joint Genome Institute"/>
            <person name="Kuo A."/>
            <person name="Girlanda M."/>
            <person name="Perotto S."/>
            <person name="Kohler A."/>
            <person name="Nagy L.G."/>
            <person name="Floudas D."/>
            <person name="Copeland A."/>
            <person name="Barry K.W."/>
            <person name="Cichocki N."/>
            <person name="Veneault-Fourrey C."/>
            <person name="LaButti K."/>
            <person name="Lindquist E.A."/>
            <person name="Lipzen A."/>
            <person name="Lundell T."/>
            <person name="Morin E."/>
            <person name="Murat C."/>
            <person name="Sun H."/>
            <person name="Tunlid A."/>
            <person name="Henrissat B."/>
            <person name="Grigoriev I.V."/>
            <person name="Hibbett D.S."/>
            <person name="Martin F."/>
            <person name="Nordberg H.P."/>
            <person name="Cantor M.N."/>
            <person name="Hua S.X."/>
        </authorList>
    </citation>
    <scope>NUCLEOTIDE SEQUENCE [LARGE SCALE GENOMIC DNA]</scope>
    <source>
        <strain evidence="4 5">MUT 4182</strain>
    </source>
</reference>
<feature type="region of interest" description="Disordered" evidence="2">
    <location>
        <begin position="1"/>
        <end position="127"/>
    </location>
</feature>
<feature type="domain" description="RFX-type winged-helix" evidence="3">
    <location>
        <begin position="174"/>
        <end position="249"/>
    </location>
</feature>
<dbReference type="PANTHER" id="PTHR12619:SF5">
    <property type="entry name" value="TRANSCRIPTION FACTOR RFX4"/>
    <property type="match status" value="1"/>
</dbReference>
<feature type="compositionally biased region" description="Basic and acidic residues" evidence="2">
    <location>
        <begin position="27"/>
        <end position="36"/>
    </location>
</feature>
<evidence type="ECO:0000256" key="1">
    <source>
        <dbReference type="ARBA" id="ARBA00023125"/>
    </source>
</evidence>
<feature type="region of interest" description="Disordered" evidence="2">
    <location>
        <begin position="864"/>
        <end position="893"/>
    </location>
</feature>
<dbReference type="Pfam" id="PF02257">
    <property type="entry name" value="RFX_DNA_binding"/>
    <property type="match status" value="1"/>
</dbReference>
<protein>
    <recommendedName>
        <fullName evidence="3">RFX-type winged-helix domain-containing protein</fullName>
    </recommendedName>
</protein>
<dbReference type="InterPro" id="IPR003150">
    <property type="entry name" value="DNA-bd_RFX"/>
</dbReference>
<evidence type="ECO:0000313" key="5">
    <source>
        <dbReference type="Proteomes" id="UP000054248"/>
    </source>
</evidence>
<proteinExistence type="predicted"/>
<dbReference type="InterPro" id="IPR036388">
    <property type="entry name" value="WH-like_DNA-bd_sf"/>
</dbReference>
<accession>A0A0C3L6P2</accession>
<feature type="compositionally biased region" description="Polar residues" evidence="2">
    <location>
        <begin position="1"/>
        <end position="22"/>
    </location>
</feature>